<dbReference type="Proteomes" id="UP001458880">
    <property type="component" value="Unassembled WGS sequence"/>
</dbReference>
<dbReference type="EMBL" id="JASPKY010000186">
    <property type="protein sequence ID" value="KAK9722643.1"/>
    <property type="molecule type" value="Genomic_DNA"/>
</dbReference>
<dbReference type="InterPro" id="IPR045034">
    <property type="entry name" value="O-acyltransferase_WSD1-like"/>
</dbReference>
<sequence length="513" mass="59293">MQEILFVLHGFVKNTVTAMTSSITDNFQKIIGRILMYIGLLLLVVMFIIPFVIFRICVHFTLKIFYGKLYGGLLNGGDLMFAINSRKTVINILIFYSCPRNRFEREALIKSFIGKVHSSTDKFRCSIKKIFGYLYFIKDQIKSHEVLKMVDYNTAYITKNELHDYIEKNCLTISANQMWKVSAFRQPICNDGTNDSESPQYVMVITVVHCVGDGPAVASVFKKVLEEDLSKSRDLPIRKHIRHSRPSLNLSDAFIYRNPLTSELNTRELKSANNFNWHVVTHIETKRKYISIVREIKRKLGVNFMDVIGAAIYSSINDYIMTRNIKMNTFTACKVVRVNEKEEQEILNKTYNLDLMNTSSLELFDVSYGEIQNIKDRILHIHRISSTMHNSIDYLFFLNLQQIVTYLPLSLLRFICSRFMSSVTIGITNLVGFNKSSYCGCSIDDILFHIPDIFQTGFILSIFSYADRMSVTLVSGKGYVHNREELQTILDGYFKYLDEAEKEVLGYRFEDTN</sequence>
<dbReference type="AlphaFoldDB" id="A0AAW1KRP1"/>
<dbReference type="GO" id="GO:0008374">
    <property type="term" value="F:O-acyltransferase activity"/>
    <property type="evidence" value="ECO:0007669"/>
    <property type="project" value="InterPro"/>
</dbReference>
<keyword evidence="1" id="KW-0812">Transmembrane</keyword>
<keyword evidence="4" id="KW-1185">Reference proteome</keyword>
<protein>
    <submittedName>
        <fullName evidence="3">WS/DGAT C-terminal domain</fullName>
    </submittedName>
</protein>
<reference evidence="3 4" key="1">
    <citation type="journal article" date="2024" name="BMC Genomics">
        <title>De novo assembly and annotation of Popillia japonica's genome with initial clues to its potential as an invasive pest.</title>
        <authorList>
            <person name="Cucini C."/>
            <person name="Boschi S."/>
            <person name="Funari R."/>
            <person name="Cardaioli E."/>
            <person name="Iannotti N."/>
            <person name="Marturano G."/>
            <person name="Paoli F."/>
            <person name="Bruttini M."/>
            <person name="Carapelli A."/>
            <person name="Frati F."/>
            <person name="Nardi F."/>
        </authorList>
    </citation>
    <scope>NUCLEOTIDE SEQUENCE [LARGE SCALE GENOMIC DNA]</scope>
    <source>
        <strain evidence="3">DMR45628</strain>
    </source>
</reference>
<gene>
    <name evidence="3" type="ORF">QE152_g19553</name>
</gene>
<feature type="domain" description="O-acyltransferase WSD1 C-terminal" evidence="2">
    <location>
        <begin position="360"/>
        <end position="487"/>
    </location>
</feature>
<dbReference type="PANTHER" id="PTHR31650:SF1">
    <property type="entry name" value="WAX ESTER SYNTHASE_DIACYLGLYCEROL ACYLTRANSFERASE 4-RELATED"/>
    <property type="match status" value="1"/>
</dbReference>
<dbReference type="InterPro" id="IPR009721">
    <property type="entry name" value="O-acyltransferase_WSD1_C"/>
</dbReference>
<dbReference type="GO" id="GO:0019432">
    <property type="term" value="P:triglyceride biosynthetic process"/>
    <property type="evidence" value="ECO:0007669"/>
    <property type="project" value="TreeGrafter"/>
</dbReference>
<dbReference type="GO" id="GO:0005886">
    <property type="term" value="C:plasma membrane"/>
    <property type="evidence" value="ECO:0007669"/>
    <property type="project" value="TreeGrafter"/>
</dbReference>
<keyword evidence="1" id="KW-0472">Membrane</keyword>
<organism evidence="3 4">
    <name type="scientific">Popillia japonica</name>
    <name type="common">Japanese beetle</name>
    <dbReference type="NCBI Taxonomy" id="7064"/>
    <lineage>
        <taxon>Eukaryota</taxon>
        <taxon>Metazoa</taxon>
        <taxon>Ecdysozoa</taxon>
        <taxon>Arthropoda</taxon>
        <taxon>Hexapoda</taxon>
        <taxon>Insecta</taxon>
        <taxon>Pterygota</taxon>
        <taxon>Neoptera</taxon>
        <taxon>Endopterygota</taxon>
        <taxon>Coleoptera</taxon>
        <taxon>Polyphaga</taxon>
        <taxon>Scarabaeiformia</taxon>
        <taxon>Scarabaeidae</taxon>
        <taxon>Rutelinae</taxon>
        <taxon>Popillia</taxon>
    </lineage>
</organism>
<evidence type="ECO:0000256" key="1">
    <source>
        <dbReference type="SAM" id="Phobius"/>
    </source>
</evidence>
<keyword evidence="1" id="KW-1133">Transmembrane helix</keyword>
<name>A0AAW1KRP1_POPJA</name>
<feature type="transmembrane region" description="Helical" evidence="1">
    <location>
        <begin position="34"/>
        <end position="54"/>
    </location>
</feature>
<dbReference type="Pfam" id="PF06974">
    <property type="entry name" value="WS_DGAT_C"/>
    <property type="match status" value="1"/>
</dbReference>
<proteinExistence type="predicted"/>
<comment type="caution">
    <text evidence="3">The sequence shown here is derived from an EMBL/GenBank/DDBJ whole genome shotgun (WGS) entry which is preliminary data.</text>
</comment>
<dbReference type="PANTHER" id="PTHR31650">
    <property type="entry name" value="O-ACYLTRANSFERASE (WSD1-LIKE) FAMILY PROTEIN"/>
    <property type="match status" value="1"/>
</dbReference>
<evidence type="ECO:0000313" key="4">
    <source>
        <dbReference type="Proteomes" id="UP001458880"/>
    </source>
</evidence>
<evidence type="ECO:0000313" key="3">
    <source>
        <dbReference type="EMBL" id="KAK9722643.1"/>
    </source>
</evidence>
<evidence type="ECO:0000259" key="2">
    <source>
        <dbReference type="Pfam" id="PF06974"/>
    </source>
</evidence>
<accession>A0AAW1KRP1</accession>